<dbReference type="CDD" id="cd02696">
    <property type="entry name" value="MurNAc-LAA"/>
    <property type="match status" value="1"/>
</dbReference>
<evidence type="ECO:0000259" key="1">
    <source>
        <dbReference type="SMART" id="SM00646"/>
    </source>
</evidence>
<dbReference type="SUPFAM" id="SSF53187">
    <property type="entry name" value="Zn-dependent exopeptidases"/>
    <property type="match status" value="1"/>
</dbReference>
<dbReference type="SMART" id="SM00646">
    <property type="entry name" value="Ami_3"/>
    <property type="match status" value="1"/>
</dbReference>
<dbReference type="GO" id="GO:0008745">
    <property type="term" value="F:N-acetylmuramoyl-L-alanine amidase activity"/>
    <property type="evidence" value="ECO:0007669"/>
    <property type="project" value="InterPro"/>
</dbReference>
<sequence>MYKVKFYKGEYRERQKQANDDKCVAYVEQHFNSAGAGANYTVVITGSNASSTSMNWGQWYAGAVSREFNLPLGGDKGVMKGGYDGRGDGNIKYTNMPAILLEPLFVSNPQSAALIRTEQGQMRLAHILCESVQRFFQNGGLIGFSVGHKYKISRPNDRGADVVGGGSEADYAETVLLKAKALLEAIKEPQLEREIKIMRGTEVVYKTTIDADTDVRWDGVRGILNI</sequence>
<feature type="domain" description="MurNAc-LAA" evidence="1">
    <location>
        <begin position="15"/>
        <end position="133"/>
    </location>
</feature>
<organism evidence="2 3">
    <name type="scientific">Candidatus Desantisbacteria bacterium CG_4_10_14_3_um_filter_40_18</name>
    <dbReference type="NCBI Taxonomy" id="1974544"/>
    <lineage>
        <taxon>Bacteria</taxon>
        <taxon>Candidatus Desantisiibacteriota</taxon>
    </lineage>
</organism>
<dbReference type="GO" id="GO:0009253">
    <property type="term" value="P:peptidoglycan catabolic process"/>
    <property type="evidence" value="ECO:0007669"/>
    <property type="project" value="InterPro"/>
</dbReference>
<dbReference type="AlphaFoldDB" id="A0A2M7NZE9"/>
<dbReference type="Gene3D" id="3.40.630.40">
    <property type="entry name" value="Zn-dependent exopeptidases"/>
    <property type="match status" value="1"/>
</dbReference>
<evidence type="ECO:0000313" key="3">
    <source>
        <dbReference type="Proteomes" id="UP000231028"/>
    </source>
</evidence>
<proteinExistence type="predicted"/>
<dbReference type="InterPro" id="IPR002508">
    <property type="entry name" value="MurNAc-LAA_cat"/>
</dbReference>
<name>A0A2M7NZE9_9BACT</name>
<protein>
    <recommendedName>
        <fullName evidence="1">MurNAc-LAA domain-containing protein</fullName>
    </recommendedName>
</protein>
<dbReference type="EMBL" id="PFKI01000292">
    <property type="protein sequence ID" value="PIY18554.1"/>
    <property type="molecule type" value="Genomic_DNA"/>
</dbReference>
<dbReference type="Pfam" id="PF01520">
    <property type="entry name" value="Amidase_3"/>
    <property type="match status" value="1"/>
</dbReference>
<reference evidence="3" key="1">
    <citation type="submission" date="2017-09" db="EMBL/GenBank/DDBJ databases">
        <title>Depth-based differentiation of microbial function through sediment-hosted aquifers and enrichment of novel symbionts in the deep terrestrial subsurface.</title>
        <authorList>
            <person name="Probst A.J."/>
            <person name="Ladd B."/>
            <person name="Jarett J.K."/>
            <person name="Geller-Mcgrath D.E."/>
            <person name="Sieber C.M.K."/>
            <person name="Emerson J.B."/>
            <person name="Anantharaman K."/>
            <person name="Thomas B.C."/>
            <person name="Malmstrom R."/>
            <person name="Stieglmeier M."/>
            <person name="Klingl A."/>
            <person name="Woyke T."/>
            <person name="Ryan C.M."/>
            <person name="Banfield J.F."/>
        </authorList>
    </citation>
    <scope>NUCLEOTIDE SEQUENCE [LARGE SCALE GENOMIC DNA]</scope>
</reference>
<gene>
    <name evidence="2" type="ORF">COZ13_09985</name>
</gene>
<evidence type="ECO:0000313" key="2">
    <source>
        <dbReference type="EMBL" id="PIY18554.1"/>
    </source>
</evidence>
<accession>A0A2M7NZE9</accession>
<comment type="caution">
    <text evidence="2">The sequence shown here is derived from an EMBL/GenBank/DDBJ whole genome shotgun (WGS) entry which is preliminary data.</text>
</comment>
<dbReference type="Proteomes" id="UP000231028">
    <property type="component" value="Unassembled WGS sequence"/>
</dbReference>